<accession>A0ABW7UTN5</accession>
<sequence length="390" mass="42863">MKQSGACRTAGPGSQERRAVQARVDSESPLRVRAADPAGTTQVNRVLRRAGLGALPPDNTTSYPGRNTNWTGTTERGHSVFVKQVGGDSGDSLRRFRRSLSFEELADRNKPAGLRRPRRLCHDEESRILVFELLPAVSGNELLTRDAFGADLAHEVGLMLAELHELPSGEADGLDRTPHPLPPSEFFDALPERAFLQATHAELEFWWLLQSDRQLVAAIGTLRGMEARAPHRPAHCDLRFDQLLIADGVLHLSDWEEFRFSDPARDVGGFLGELLWTGVTRIPASSPDENDTRQDAHGTIVARGVQELERLRPIALAFWDGYRGRRSGLDPGLPCRANAFAGWHLLDRVLASGSERGRLSPTQRAAVGIGRSVLIAPHRFIRVLGMGGTA</sequence>
<feature type="compositionally biased region" description="Basic and acidic residues" evidence="1">
    <location>
        <begin position="15"/>
        <end position="34"/>
    </location>
</feature>
<dbReference type="Proteomes" id="UP001611548">
    <property type="component" value="Unassembled WGS sequence"/>
</dbReference>
<organism evidence="2 3">
    <name type="scientific">Streptomyces pathocidini</name>
    <dbReference type="NCBI Taxonomy" id="1650571"/>
    <lineage>
        <taxon>Bacteria</taxon>
        <taxon>Bacillati</taxon>
        <taxon>Actinomycetota</taxon>
        <taxon>Actinomycetes</taxon>
        <taxon>Kitasatosporales</taxon>
        <taxon>Streptomycetaceae</taxon>
        <taxon>Streptomyces</taxon>
    </lineage>
</organism>
<evidence type="ECO:0000313" key="3">
    <source>
        <dbReference type="Proteomes" id="UP001611548"/>
    </source>
</evidence>
<comment type="caution">
    <text evidence="2">The sequence shown here is derived from an EMBL/GenBank/DDBJ whole genome shotgun (WGS) entry which is preliminary data.</text>
</comment>
<feature type="region of interest" description="Disordered" evidence="1">
    <location>
        <begin position="1"/>
        <end position="76"/>
    </location>
</feature>
<name>A0ABW7UTN5_9ACTN</name>
<dbReference type="EMBL" id="JBIRWE010000007">
    <property type="protein sequence ID" value="MFI1965977.1"/>
    <property type="molecule type" value="Genomic_DNA"/>
</dbReference>
<gene>
    <name evidence="2" type="primary">lxmK</name>
    <name evidence="2" type="ORF">ACH429_18020</name>
</gene>
<dbReference type="InterPro" id="IPR011009">
    <property type="entry name" value="Kinase-like_dom_sf"/>
</dbReference>
<dbReference type="SUPFAM" id="SSF56112">
    <property type="entry name" value="Protein kinase-like (PK-like)"/>
    <property type="match status" value="1"/>
</dbReference>
<protein>
    <submittedName>
        <fullName evidence="2">Class V lanthionine synthetase subunit LxmK</fullName>
    </submittedName>
</protein>
<evidence type="ECO:0000313" key="2">
    <source>
        <dbReference type="EMBL" id="MFI1965977.1"/>
    </source>
</evidence>
<keyword evidence="3" id="KW-1185">Reference proteome</keyword>
<feature type="compositionally biased region" description="Polar residues" evidence="1">
    <location>
        <begin position="58"/>
        <end position="74"/>
    </location>
</feature>
<dbReference type="NCBIfam" id="NF038156">
    <property type="entry name" value="lant_syn_V_LxmK"/>
    <property type="match status" value="1"/>
</dbReference>
<reference evidence="2 3" key="1">
    <citation type="submission" date="2024-10" db="EMBL/GenBank/DDBJ databases">
        <title>The Natural Products Discovery Center: Release of the First 8490 Sequenced Strains for Exploring Actinobacteria Biosynthetic Diversity.</title>
        <authorList>
            <person name="Kalkreuter E."/>
            <person name="Kautsar S.A."/>
            <person name="Yang D."/>
            <person name="Bader C.D."/>
            <person name="Teijaro C.N."/>
            <person name="Fluegel L."/>
            <person name="Davis C.M."/>
            <person name="Simpson J.R."/>
            <person name="Lauterbach L."/>
            <person name="Steele A.D."/>
            <person name="Gui C."/>
            <person name="Meng S."/>
            <person name="Li G."/>
            <person name="Viehrig K."/>
            <person name="Ye F."/>
            <person name="Su P."/>
            <person name="Kiefer A.F."/>
            <person name="Nichols A."/>
            <person name="Cepeda A.J."/>
            <person name="Yan W."/>
            <person name="Fan B."/>
            <person name="Jiang Y."/>
            <person name="Adhikari A."/>
            <person name="Zheng C.-J."/>
            <person name="Schuster L."/>
            <person name="Cowan T.M."/>
            <person name="Smanski M.J."/>
            <person name="Chevrette M.G."/>
            <person name="De Carvalho L.P.S."/>
            <person name="Shen B."/>
        </authorList>
    </citation>
    <scope>NUCLEOTIDE SEQUENCE [LARGE SCALE GENOMIC DNA]</scope>
    <source>
        <strain evidence="2 3">NPDC020327</strain>
    </source>
</reference>
<dbReference type="Gene3D" id="3.90.1200.10">
    <property type="match status" value="1"/>
</dbReference>
<evidence type="ECO:0000256" key="1">
    <source>
        <dbReference type="SAM" id="MobiDB-lite"/>
    </source>
</evidence>
<proteinExistence type="predicted"/>
<dbReference type="RefSeq" id="WP_398718727.1">
    <property type="nucleotide sequence ID" value="NZ_JBIRWE010000007.1"/>
</dbReference>